<feature type="non-terminal residue" evidence="2">
    <location>
        <position position="88"/>
    </location>
</feature>
<feature type="region of interest" description="Disordered" evidence="1">
    <location>
        <begin position="28"/>
        <end position="61"/>
    </location>
</feature>
<comment type="caution">
    <text evidence="2">The sequence shown here is derived from an EMBL/GenBank/DDBJ whole genome shotgun (WGS) entry which is preliminary data.</text>
</comment>
<dbReference type="AlphaFoldDB" id="A0ABD0P7M5"/>
<evidence type="ECO:0000313" key="2">
    <source>
        <dbReference type="EMBL" id="KAL0169036.1"/>
    </source>
</evidence>
<protein>
    <submittedName>
        <fullName evidence="2">Uncharacterized protein</fullName>
    </submittedName>
</protein>
<gene>
    <name evidence="2" type="ORF">M9458_037258</name>
</gene>
<feature type="non-terminal residue" evidence="2">
    <location>
        <position position="1"/>
    </location>
</feature>
<evidence type="ECO:0000256" key="1">
    <source>
        <dbReference type="SAM" id="MobiDB-lite"/>
    </source>
</evidence>
<feature type="compositionally biased region" description="Low complexity" evidence="1">
    <location>
        <begin position="43"/>
        <end position="61"/>
    </location>
</feature>
<keyword evidence="3" id="KW-1185">Reference proteome</keyword>
<dbReference type="PANTHER" id="PTHR21590">
    <property type="entry name" value="SEA DOMAIN-CONTAINING PROTEIN"/>
    <property type="match status" value="1"/>
</dbReference>
<accession>A0ABD0P7M5</accession>
<sequence>ALLNATRFLFQMPLPGYAEAFPHPHYPQGSPLLWQRRQAAQGAADHPPSSSAAAPETPSLSTSALVKAIRDEVAKLAKKQADMFEFQV</sequence>
<organism evidence="2 3">
    <name type="scientific">Cirrhinus mrigala</name>
    <name type="common">Mrigala</name>
    <dbReference type="NCBI Taxonomy" id="683832"/>
    <lineage>
        <taxon>Eukaryota</taxon>
        <taxon>Metazoa</taxon>
        <taxon>Chordata</taxon>
        <taxon>Craniata</taxon>
        <taxon>Vertebrata</taxon>
        <taxon>Euteleostomi</taxon>
        <taxon>Actinopterygii</taxon>
        <taxon>Neopterygii</taxon>
        <taxon>Teleostei</taxon>
        <taxon>Ostariophysi</taxon>
        <taxon>Cypriniformes</taxon>
        <taxon>Cyprinidae</taxon>
        <taxon>Labeoninae</taxon>
        <taxon>Labeonini</taxon>
        <taxon>Cirrhinus</taxon>
    </lineage>
</organism>
<reference evidence="2 3" key="1">
    <citation type="submission" date="2024-05" db="EMBL/GenBank/DDBJ databases">
        <title>Genome sequencing and assembly of Indian major carp, Cirrhinus mrigala (Hamilton, 1822).</title>
        <authorList>
            <person name="Mohindra V."/>
            <person name="Chowdhury L.M."/>
            <person name="Lal K."/>
            <person name="Jena J.K."/>
        </authorList>
    </citation>
    <scope>NUCLEOTIDE SEQUENCE [LARGE SCALE GENOMIC DNA]</scope>
    <source>
        <strain evidence="2">CM1030</strain>
        <tissue evidence="2">Blood</tissue>
    </source>
</reference>
<proteinExistence type="predicted"/>
<dbReference type="Proteomes" id="UP001529510">
    <property type="component" value="Unassembled WGS sequence"/>
</dbReference>
<name>A0ABD0P7M5_CIRMR</name>
<dbReference type="PANTHER" id="PTHR21590:SF3">
    <property type="entry name" value="UPF0606 PROTEIN KIAA1549L"/>
    <property type="match status" value="1"/>
</dbReference>
<dbReference type="EMBL" id="JAMKFB020000018">
    <property type="protein sequence ID" value="KAL0169036.1"/>
    <property type="molecule type" value="Genomic_DNA"/>
</dbReference>
<evidence type="ECO:0000313" key="3">
    <source>
        <dbReference type="Proteomes" id="UP001529510"/>
    </source>
</evidence>